<reference evidence="1 2" key="1">
    <citation type="submission" date="2023-03" db="EMBL/GenBank/DDBJ databases">
        <title>Host association and intracellularity evolved multiple times independently in the Rickettsiales.</title>
        <authorList>
            <person name="Castelli M."/>
            <person name="Nardi T."/>
            <person name="Gammuto L."/>
            <person name="Bellinzona G."/>
            <person name="Sabaneyeva E."/>
            <person name="Potekhin A."/>
            <person name="Serra V."/>
            <person name="Petroni G."/>
            <person name="Sassera D."/>
        </authorList>
    </citation>
    <scope>NUCLEOTIDE SEQUENCE [LARGE SCALE GENOMIC DNA]</scope>
    <source>
        <strain evidence="1 2">Sr 2-6</strain>
    </source>
</reference>
<dbReference type="EMBL" id="JARJFB010000207">
    <property type="protein sequence ID" value="MEA0971668.1"/>
    <property type="molecule type" value="Genomic_DNA"/>
</dbReference>
<name>A0ABU5NER5_9RICK</name>
<keyword evidence="1" id="KW-0808">Transferase</keyword>
<dbReference type="GO" id="GO:0008168">
    <property type="term" value="F:methyltransferase activity"/>
    <property type="evidence" value="ECO:0007669"/>
    <property type="project" value="UniProtKB-KW"/>
</dbReference>
<protein>
    <submittedName>
        <fullName evidence="1">DNA cytosine methyltransferase C-terminal domain protein</fullName>
    </submittedName>
</protein>
<keyword evidence="2" id="KW-1185">Reference proteome</keyword>
<organism evidence="1 2">
    <name type="scientific">Candidatus Megaera venefica</name>
    <dbReference type="NCBI Taxonomy" id="2055910"/>
    <lineage>
        <taxon>Bacteria</taxon>
        <taxon>Pseudomonadati</taxon>
        <taxon>Pseudomonadota</taxon>
        <taxon>Alphaproteobacteria</taxon>
        <taxon>Rickettsiales</taxon>
        <taxon>Rickettsiaceae</taxon>
        <taxon>Candidatus Megaera</taxon>
    </lineage>
</organism>
<keyword evidence="1" id="KW-0489">Methyltransferase</keyword>
<dbReference type="GO" id="GO:0032259">
    <property type="term" value="P:methylation"/>
    <property type="evidence" value="ECO:0007669"/>
    <property type="project" value="UniProtKB-KW"/>
</dbReference>
<accession>A0ABU5NER5</accession>
<dbReference type="SUPFAM" id="SSF53335">
    <property type="entry name" value="S-adenosyl-L-methionine-dependent methyltransferases"/>
    <property type="match status" value="1"/>
</dbReference>
<sequence length="80" mass="9136">MYYRTRGIEQWGAELESIARLKEGRLNPDCVEWLMGFPSSWTESGSRRQRLMALGNAVVPLIPEFLGEAIINSFGNNYNQ</sequence>
<dbReference type="InterPro" id="IPR029063">
    <property type="entry name" value="SAM-dependent_MTases_sf"/>
</dbReference>
<proteinExistence type="predicted"/>
<dbReference type="Proteomes" id="UP001291687">
    <property type="component" value="Unassembled WGS sequence"/>
</dbReference>
<comment type="caution">
    <text evidence="1">The sequence shown here is derived from an EMBL/GenBank/DDBJ whole genome shotgun (WGS) entry which is preliminary data.</text>
</comment>
<evidence type="ECO:0000313" key="2">
    <source>
        <dbReference type="Proteomes" id="UP001291687"/>
    </source>
</evidence>
<evidence type="ECO:0000313" key="1">
    <source>
        <dbReference type="EMBL" id="MEA0971668.1"/>
    </source>
</evidence>
<gene>
    <name evidence="1" type="ORF">Megvenef_01652</name>
</gene>